<feature type="region of interest" description="Disordered" evidence="1">
    <location>
        <begin position="124"/>
        <end position="162"/>
    </location>
</feature>
<evidence type="ECO:0000259" key="2">
    <source>
        <dbReference type="Pfam" id="PF07484"/>
    </source>
</evidence>
<name>A0A8J3XW09_9ACTN</name>
<dbReference type="Proteomes" id="UP000605992">
    <property type="component" value="Unassembled WGS sequence"/>
</dbReference>
<reference evidence="3" key="1">
    <citation type="submission" date="2021-01" db="EMBL/GenBank/DDBJ databases">
        <title>Whole genome shotgun sequence of Planotetraspora thailandica NBRC 104271.</title>
        <authorList>
            <person name="Komaki H."/>
            <person name="Tamura T."/>
        </authorList>
    </citation>
    <scope>NUCLEOTIDE SEQUENCE</scope>
    <source>
        <strain evidence="3">NBRC 104271</strain>
    </source>
</reference>
<protein>
    <recommendedName>
        <fullName evidence="2">Phage tail collar domain-containing protein</fullName>
    </recommendedName>
</protein>
<evidence type="ECO:0000313" key="4">
    <source>
        <dbReference type="Proteomes" id="UP000605992"/>
    </source>
</evidence>
<organism evidence="3 4">
    <name type="scientific">Planotetraspora thailandica</name>
    <dbReference type="NCBI Taxonomy" id="487172"/>
    <lineage>
        <taxon>Bacteria</taxon>
        <taxon>Bacillati</taxon>
        <taxon>Actinomycetota</taxon>
        <taxon>Actinomycetes</taxon>
        <taxon>Streptosporangiales</taxon>
        <taxon>Streptosporangiaceae</taxon>
        <taxon>Planotetraspora</taxon>
    </lineage>
</organism>
<accession>A0A8J3XW09</accession>
<dbReference type="InterPro" id="IPR037053">
    <property type="entry name" value="Phage_tail_collar_dom_sf"/>
</dbReference>
<dbReference type="EMBL" id="BOOR01000021">
    <property type="protein sequence ID" value="GII54919.1"/>
    <property type="molecule type" value="Genomic_DNA"/>
</dbReference>
<keyword evidence="4" id="KW-1185">Reference proteome</keyword>
<dbReference type="InterPro" id="IPR011083">
    <property type="entry name" value="Phage_tail_collar_dom"/>
</dbReference>
<dbReference type="SUPFAM" id="SSF88874">
    <property type="entry name" value="Receptor-binding domain of short tail fibre protein gp12"/>
    <property type="match status" value="1"/>
</dbReference>
<evidence type="ECO:0000256" key="1">
    <source>
        <dbReference type="SAM" id="MobiDB-lite"/>
    </source>
</evidence>
<feature type="domain" description="Phage tail collar" evidence="2">
    <location>
        <begin position="37"/>
        <end position="77"/>
    </location>
</feature>
<evidence type="ECO:0000313" key="3">
    <source>
        <dbReference type="EMBL" id="GII54919.1"/>
    </source>
</evidence>
<dbReference type="Gene3D" id="3.90.1340.10">
    <property type="entry name" value="Phage tail collar domain"/>
    <property type="match status" value="1"/>
</dbReference>
<dbReference type="AlphaFoldDB" id="A0A8J3XW09"/>
<feature type="compositionally biased region" description="Polar residues" evidence="1">
    <location>
        <begin position="135"/>
        <end position="149"/>
    </location>
</feature>
<gene>
    <name evidence="3" type="ORF">Pth03_33080</name>
</gene>
<sequence length="162" mass="16663">MPDPRFGTGTSLAAPGVGTECTMGSVWLVVGSVAGGTPAAGQTLAINQNLALFALLGTSYGGDGRTTFKLPDLRSAAPNGLTYVICTRGVFPARESVEVVRPAHRLVSHDQDWLLTAEEHARAGSRQPLARSASPDGSATNPRTPSVYSTAMAVEPSIAGTA</sequence>
<comment type="caution">
    <text evidence="3">The sequence shown here is derived from an EMBL/GenBank/DDBJ whole genome shotgun (WGS) entry which is preliminary data.</text>
</comment>
<dbReference type="Pfam" id="PF07484">
    <property type="entry name" value="Collar"/>
    <property type="match status" value="1"/>
</dbReference>
<proteinExistence type="predicted"/>